<dbReference type="eggNOG" id="COG1066">
    <property type="taxonomic scope" value="Bacteria"/>
</dbReference>
<sequence length="275" mass="31400">MLLKSVERHLNGIRIMTKQYKKDAAQGISELTQTNSELRLCARELEKEMWLQKHKPLPRALSVSDVLNMKKETFKFGGEWAEAFGEPERNGVWFIWGRSGSGKTTFVLQLCKELARFGRVAYDSLEEGTSLTMKNAFVRVGMADVARRFVLLNESMEDLSARLNKRKSPDIIVIDSFQYTQMSFKDYLSFKERHKNKLLVFVSQASGNLPSGRPSVSVMYDASLKIWVEGYRAISKGRYFGNKGYYTVWAERAELYWGGTSPAPSQGGECLRDMK</sequence>
<proteinExistence type="predicted"/>
<protein>
    <recommendedName>
        <fullName evidence="1">AAA+ ATPase domain-containing protein</fullName>
    </recommendedName>
</protein>
<dbReference type="SUPFAM" id="SSF52540">
    <property type="entry name" value="P-loop containing nucleoside triphosphate hydrolases"/>
    <property type="match status" value="1"/>
</dbReference>
<dbReference type="InterPro" id="IPR003959">
    <property type="entry name" value="ATPase_AAA_core"/>
</dbReference>
<feature type="domain" description="AAA+ ATPase" evidence="1">
    <location>
        <begin position="89"/>
        <end position="224"/>
    </location>
</feature>
<dbReference type="GO" id="GO:0016887">
    <property type="term" value="F:ATP hydrolysis activity"/>
    <property type="evidence" value="ECO:0007669"/>
    <property type="project" value="InterPro"/>
</dbReference>
<gene>
    <name evidence="2" type="ORF">HMPREF0663_11882</name>
</gene>
<dbReference type="Pfam" id="PF00004">
    <property type="entry name" value="AAA"/>
    <property type="match status" value="1"/>
</dbReference>
<name>E7RRT1_9BACT</name>
<dbReference type="Gene3D" id="3.40.50.300">
    <property type="entry name" value="P-loop containing nucleotide triphosphate hydrolases"/>
    <property type="match status" value="1"/>
</dbReference>
<dbReference type="STRING" id="28134.SAMN05444288_1517"/>
<evidence type="ECO:0000313" key="2">
    <source>
        <dbReference type="EMBL" id="EFZ36969.1"/>
    </source>
</evidence>
<comment type="caution">
    <text evidence="2">The sequence shown here is derived from an EMBL/GenBank/DDBJ whole genome shotgun (WGS) entry which is preliminary data.</text>
</comment>
<keyword evidence="3" id="KW-1185">Reference proteome</keyword>
<dbReference type="SMART" id="SM00382">
    <property type="entry name" value="AAA"/>
    <property type="match status" value="1"/>
</dbReference>
<dbReference type="GO" id="GO:0005524">
    <property type="term" value="F:ATP binding"/>
    <property type="evidence" value="ECO:0007669"/>
    <property type="project" value="InterPro"/>
</dbReference>
<organism evidence="2 3">
    <name type="scientific">Hoylesella oralis ATCC 33269</name>
    <dbReference type="NCBI Taxonomy" id="873533"/>
    <lineage>
        <taxon>Bacteria</taxon>
        <taxon>Pseudomonadati</taxon>
        <taxon>Bacteroidota</taxon>
        <taxon>Bacteroidia</taxon>
        <taxon>Bacteroidales</taxon>
        <taxon>Prevotellaceae</taxon>
        <taxon>Hoylesella</taxon>
    </lineage>
</organism>
<dbReference type="AlphaFoldDB" id="E7RRT1"/>
<evidence type="ECO:0000259" key="1">
    <source>
        <dbReference type="SMART" id="SM00382"/>
    </source>
</evidence>
<dbReference type="HOGENOM" id="CLU_092738_0_0_10"/>
<dbReference type="InterPro" id="IPR027417">
    <property type="entry name" value="P-loop_NTPase"/>
</dbReference>
<dbReference type="EMBL" id="AEPE02000005">
    <property type="protein sequence ID" value="EFZ36969.1"/>
    <property type="molecule type" value="Genomic_DNA"/>
</dbReference>
<accession>E7RRT1</accession>
<reference evidence="2" key="1">
    <citation type="submission" date="2011-01" db="EMBL/GenBank/DDBJ databases">
        <authorList>
            <person name="Muzny D."/>
            <person name="Qin X."/>
            <person name="Buhay C."/>
            <person name="Dugan-Rocha S."/>
            <person name="Ding Y."/>
            <person name="Chen G."/>
            <person name="Hawes A."/>
            <person name="Holder M."/>
            <person name="Jhangiani S."/>
            <person name="Johnson A."/>
            <person name="Khan Z."/>
            <person name="Li Z."/>
            <person name="Liu W."/>
            <person name="Liu X."/>
            <person name="Perez L."/>
            <person name="Shen H."/>
            <person name="Wang Q."/>
            <person name="Watt J."/>
            <person name="Xi L."/>
            <person name="Xin Y."/>
            <person name="Zhou J."/>
            <person name="Deng J."/>
            <person name="Jiang H."/>
            <person name="Liu Y."/>
            <person name="Qu J."/>
            <person name="Song X.-Z."/>
            <person name="Zhang L."/>
            <person name="Villasana D."/>
            <person name="Johnson A."/>
            <person name="Liu J."/>
            <person name="Liyanage D."/>
            <person name="Lorensuhewa L."/>
            <person name="Robinson T."/>
            <person name="Song A."/>
            <person name="Song B.-B."/>
            <person name="Dinh H."/>
            <person name="Thornton R."/>
            <person name="Coyle M."/>
            <person name="Francisco L."/>
            <person name="Jackson L."/>
            <person name="Javaid M."/>
            <person name="Korchina V."/>
            <person name="Kovar C."/>
            <person name="Mata R."/>
            <person name="Mathew T."/>
            <person name="Ngo R."/>
            <person name="Nguyen L."/>
            <person name="Nguyen N."/>
            <person name="Okwuonu G."/>
            <person name="Ongeri F."/>
            <person name="Pham C."/>
            <person name="Simmons D."/>
            <person name="Wilczek-Boney K."/>
            <person name="Hale W."/>
            <person name="Jakkamsetti A."/>
            <person name="Pham P."/>
            <person name="Ruth R."/>
            <person name="San Lucas F."/>
            <person name="Warren J."/>
            <person name="Zhang J."/>
            <person name="Zhao Z."/>
            <person name="Zhou C."/>
            <person name="Zhu D."/>
            <person name="Lee S."/>
            <person name="Bess C."/>
            <person name="Blankenburg K."/>
            <person name="Forbes L."/>
            <person name="Fu Q."/>
            <person name="Gubbala S."/>
            <person name="Hirani K."/>
            <person name="Jayaseelan J.C."/>
            <person name="Lara F."/>
            <person name="Munidasa M."/>
            <person name="Palculict T."/>
            <person name="Patil S."/>
            <person name="Pu L.-L."/>
            <person name="Saada N."/>
            <person name="Tang L."/>
            <person name="Weissenberger G."/>
            <person name="Zhu Y."/>
            <person name="Hemphill L."/>
            <person name="Shang Y."/>
            <person name="Youmans B."/>
            <person name="Ayvaz T."/>
            <person name="Ross M."/>
            <person name="Santibanez J."/>
            <person name="Aqrawi P."/>
            <person name="Gross S."/>
            <person name="Joshi V."/>
            <person name="Fowler G."/>
            <person name="Nazareth L."/>
            <person name="Reid J."/>
            <person name="Worley K."/>
            <person name="Petrosino J."/>
            <person name="Highlander S."/>
            <person name="Gibbs R."/>
        </authorList>
    </citation>
    <scope>NUCLEOTIDE SEQUENCE [LARGE SCALE GENOMIC DNA]</scope>
    <source>
        <strain evidence="2">ATCC 33269</strain>
    </source>
</reference>
<dbReference type="InterPro" id="IPR003593">
    <property type="entry name" value="AAA+_ATPase"/>
</dbReference>
<evidence type="ECO:0000313" key="3">
    <source>
        <dbReference type="Proteomes" id="UP000005580"/>
    </source>
</evidence>
<dbReference type="Proteomes" id="UP000005580">
    <property type="component" value="Unassembled WGS sequence"/>
</dbReference>